<dbReference type="HOGENOM" id="CLU_2226025_0_0_1"/>
<dbReference type="Proteomes" id="UP000015101">
    <property type="component" value="Unassembled WGS sequence"/>
</dbReference>
<protein>
    <submittedName>
        <fullName evidence="1 2">Uncharacterized protein</fullName>
    </submittedName>
</protein>
<organism evidence="2 3">
    <name type="scientific">Helobdella robusta</name>
    <name type="common">Californian leech</name>
    <dbReference type="NCBI Taxonomy" id="6412"/>
    <lineage>
        <taxon>Eukaryota</taxon>
        <taxon>Metazoa</taxon>
        <taxon>Spiralia</taxon>
        <taxon>Lophotrochozoa</taxon>
        <taxon>Annelida</taxon>
        <taxon>Clitellata</taxon>
        <taxon>Hirudinea</taxon>
        <taxon>Rhynchobdellida</taxon>
        <taxon>Glossiphoniidae</taxon>
        <taxon>Helobdella</taxon>
    </lineage>
</organism>
<sequence length="106" mass="11922">MLTDNDYLNGKDVREGEVNVEADVHLRHELVTDDDSSFEITPPTCTWKESLVLVYPDNGINDGFIADENAICIALSLIGKKDVNSKYYNMQLNSSFGHSTLRKISR</sequence>
<dbReference type="RefSeq" id="XP_009019069.1">
    <property type="nucleotide sequence ID" value="XM_009020821.1"/>
</dbReference>
<proteinExistence type="predicted"/>
<reference evidence="3" key="1">
    <citation type="submission" date="2012-12" db="EMBL/GenBank/DDBJ databases">
        <authorList>
            <person name="Hellsten U."/>
            <person name="Grimwood J."/>
            <person name="Chapman J.A."/>
            <person name="Shapiro H."/>
            <person name="Aerts A."/>
            <person name="Otillar R.P."/>
            <person name="Terry A.Y."/>
            <person name="Boore J.L."/>
            <person name="Simakov O."/>
            <person name="Marletaz F."/>
            <person name="Cho S.-J."/>
            <person name="Edsinger-Gonzales E."/>
            <person name="Havlak P."/>
            <person name="Kuo D.-H."/>
            <person name="Larsson T."/>
            <person name="Lv J."/>
            <person name="Arendt D."/>
            <person name="Savage R."/>
            <person name="Osoegawa K."/>
            <person name="de Jong P."/>
            <person name="Lindberg D.R."/>
            <person name="Seaver E.C."/>
            <person name="Weisblat D.A."/>
            <person name="Putnam N.H."/>
            <person name="Grigoriev I.V."/>
            <person name="Rokhsar D.S."/>
        </authorList>
    </citation>
    <scope>NUCLEOTIDE SEQUENCE</scope>
</reference>
<dbReference type="KEGG" id="hro:HELRODRAFT_174288"/>
<dbReference type="InParanoid" id="T1F7Y2"/>
<dbReference type="EMBL" id="KB096716">
    <property type="protein sequence ID" value="ESO02855.1"/>
    <property type="molecule type" value="Genomic_DNA"/>
</dbReference>
<dbReference type="EMBL" id="AMQM01004875">
    <property type="status" value="NOT_ANNOTATED_CDS"/>
    <property type="molecule type" value="Genomic_DNA"/>
</dbReference>
<evidence type="ECO:0000313" key="1">
    <source>
        <dbReference type="EMBL" id="ESO02855.1"/>
    </source>
</evidence>
<dbReference type="GeneID" id="20204931"/>
<reference evidence="1 3" key="2">
    <citation type="journal article" date="2013" name="Nature">
        <title>Insights into bilaterian evolution from three spiralian genomes.</title>
        <authorList>
            <person name="Simakov O."/>
            <person name="Marletaz F."/>
            <person name="Cho S.J."/>
            <person name="Edsinger-Gonzales E."/>
            <person name="Havlak P."/>
            <person name="Hellsten U."/>
            <person name="Kuo D.H."/>
            <person name="Larsson T."/>
            <person name="Lv J."/>
            <person name="Arendt D."/>
            <person name="Savage R."/>
            <person name="Osoegawa K."/>
            <person name="de Jong P."/>
            <person name="Grimwood J."/>
            <person name="Chapman J.A."/>
            <person name="Shapiro H."/>
            <person name="Aerts A."/>
            <person name="Otillar R.P."/>
            <person name="Terry A.Y."/>
            <person name="Boore J.L."/>
            <person name="Grigoriev I.V."/>
            <person name="Lindberg D.R."/>
            <person name="Seaver E.C."/>
            <person name="Weisblat D.A."/>
            <person name="Putnam N.H."/>
            <person name="Rokhsar D.S."/>
        </authorList>
    </citation>
    <scope>NUCLEOTIDE SEQUENCE</scope>
</reference>
<dbReference type="AlphaFoldDB" id="T1F7Y2"/>
<evidence type="ECO:0000313" key="3">
    <source>
        <dbReference type="Proteomes" id="UP000015101"/>
    </source>
</evidence>
<dbReference type="EMBL" id="AMQM01004874">
    <property type="status" value="NOT_ANNOTATED_CDS"/>
    <property type="molecule type" value="Genomic_DNA"/>
</dbReference>
<dbReference type="EnsemblMetazoa" id="HelroT174288">
    <property type="protein sequence ID" value="HelroP174288"/>
    <property type="gene ID" value="HelroG174288"/>
</dbReference>
<keyword evidence="3" id="KW-1185">Reference proteome</keyword>
<reference evidence="2" key="3">
    <citation type="submission" date="2015-06" db="UniProtKB">
        <authorList>
            <consortium name="EnsemblMetazoa"/>
        </authorList>
    </citation>
    <scope>IDENTIFICATION</scope>
</reference>
<accession>T1F7Y2</accession>
<evidence type="ECO:0000313" key="2">
    <source>
        <dbReference type="EnsemblMetazoa" id="HelroP174288"/>
    </source>
</evidence>
<dbReference type="CTD" id="20204931"/>
<name>T1F7Y2_HELRO</name>
<gene>
    <name evidence="2" type="primary">20204931</name>
    <name evidence="1" type="ORF">HELRODRAFT_174288</name>
</gene>